<dbReference type="SUPFAM" id="SSF47413">
    <property type="entry name" value="lambda repressor-like DNA-binding domains"/>
    <property type="match status" value="1"/>
</dbReference>
<dbReference type="Gene3D" id="1.10.260.40">
    <property type="entry name" value="lambda repressor-like DNA-binding domains"/>
    <property type="match status" value="1"/>
</dbReference>
<dbReference type="SMART" id="SM00530">
    <property type="entry name" value="HTH_XRE"/>
    <property type="match status" value="1"/>
</dbReference>
<sequence>MLIRNSTKMADQRRPRQKLDEAAQGELPVRLGRNLAARRKALGLTQAGVAERLGVDTETLSRFERGKHVPSLLTLERLAAVLGSTCGALLEEVPPQPSSDALMIETWLAALSAKDAAFARRMLKAFCDHLAR</sequence>
<reference evidence="3 4" key="1">
    <citation type="submission" date="2021-12" db="EMBL/GenBank/DDBJ databases">
        <title>Genome seq of p7.</title>
        <authorList>
            <person name="Seo T."/>
        </authorList>
    </citation>
    <scope>NUCLEOTIDE SEQUENCE [LARGE SCALE GENOMIC DNA]</scope>
    <source>
        <strain evidence="3 4">P7</strain>
    </source>
</reference>
<name>A0ABS8XEK0_9BURK</name>
<dbReference type="PANTHER" id="PTHR46797:SF1">
    <property type="entry name" value="METHYLPHOSPHONATE SYNTHASE"/>
    <property type="match status" value="1"/>
</dbReference>
<dbReference type="Proteomes" id="UP001201463">
    <property type="component" value="Unassembled WGS sequence"/>
</dbReference>
<dbReference type="InterPro" id="IPR010982">
    <property type="entry name" value="Lambda_DNA-bd_dom_sf"/>
</dbReference>
<protein>
    <submittedName>
        <fullName evidence="3">Helix-turn-helix domain-containing protein</fullName>
    </submittedName>
</protein>
<keyword evidence="4" id="KW-1185">Reference proteome</keyword>
<comment type="caution">
    <text evidence="3">The sequence shown here is derived from an EMBL/GenBank/DDBJ whole genome shotgun (WGS) entry which is preliminary data.</text>
</comment>
<keyword evidence="1" id="KW-0238">DNA-binding</keyword>
<evidence type="ECO:0000259" key="2">
    <source>
        <dbReference type="PROSITE" id="PS50943"/>
    </source>
</evidence>
<accession>A0ABS8XEK0</accession>
<dbReference type="InterPro" id="IPR050807">
    <property type="entry name" value="TransReg_Diox_bact_type"/>
</dbReference>
<evidence type="ECO:0000313" key="3">
    <source>
        <dbReference type="EMBL" id="MCE4538193.1"/>
    </source>
</evidence>
<organism evidence="3 4">
    <name type="scientific">Pelomonas caseinilytica</name>
    <dbReference type="NCBI Taxonomy" id="2906763"/>
    <lineage>
        <taxon>Bacteria</taxon>
        <taxon>Pseudomonadati</taxon>
        <taxon>Pseudomonadota</taxon>
        <taxon>Betaproteobacteria</taxon>
        <taxon>Burkholderiales</taxon>
        <taxon>Sphaerotilaceae</taxon>
        <taxon>Roseateles</taxon>
    </lineage>
</organism>
<dbReference type="RefSeq" id="WP_233392640.1">
    <property type="nucleotide sequence ID" value="NZ_JAJTWT010000005.1"/>
</dbReference>
<dbReference type="InterPro" id="IPR001387">
    <property type="entry name" value="Cro/C1-type_HTH"/>
</dbReference>
<proteinExistence type="predicted"/>
<evidence type="ECO:0000313" key="4">
    <source>
        <dbReference type="Proteomes" id="UP001201463"/>
    </source>
</evidence>
<gene>
    <name evidence="3" type="ORF">LXT12_13120</name>
</gene>
<feature type="domain" description="HTH cro/C1-type" evidence="2">
    <location>
        <begin position="35"/>
        <end position="89"/>
    </location>
</feature>
<dbReference type="CDD" id="cd00093">
    <property type="entry name" value="HTH_XRE"/>
    <property type="match status" value="1"/>
</dbReference>
<dbReference type="PANTHER" id="PTHR46797">
    <property type="entry name" value="HTH-TYPE TRANSCRIPTIONAL REGULATOR"/>
    <property type="match status" value="1"/>
</dbReference>
<dbReference type="Pfam" id="PF01381">
    <property type="entry name" value="HTH_3"/>
    <property type="match status" value="1"/>
</dbReference>
<evidence type="ECO:0000256" key="1">
    <source>
        <dbReference type="ARBA" id="ARBA00023125"/>
    </source>
</evidence>
<dbReference type="EMBL" id="JAJTWT010000005">
    <property type="protein sequence ID" value="MCE4538193.1"/>
    <property type="molecule type" value="Genomic_DNA"/>
</dbReference>
<dbReference type="PROSITE" id="PS50943">
    <property type="entry name" value="HTH_CROC1"/>
    <property type="match status" value="1"/>
</dbReference>